<dbReference type="AlphaFoldDB" id="A0A829M5N3"/>
<accession>A0A829M5N3</accession>
<feature type="region of interest" description="Disordered" evidence="1">
    <location>
        <begin position="1"/>
        <end position="23"/>
    </location>
</feature>
<reference evidence="2 3" key="1">
    <citation type="journal article" date="2014" name="Emerg. Infect. Dis.">
        <title>High-level Relatedness among Mycobacterium abscessus subsp. massiliense Strains from Widely Separated Outbreaks.</title>
        <authorList>
            <person name="Tettelin H."/>
            <person name="Davidson R.M."/>
            <person name="Agrawal S."/>
            <person name="Aitken M.L."/>
            <person name="Shallom S."/>
            <person name="Hasan N.A."/>
            <person name="Strong M."/>
            <person name="Nogueira de Moura V.C."/>
            <person name="De Groote M.A."/>
            <person name="Duarte R.S."/>
            <person name="Hine E."/>
            <person name="Parankush S."/>
            <person name="Su Q."/>
            <person name="Daugherty S.C."/>
            <person name="Fraser C.M."/>
            <person name="Brown-Elliott B.A."/>
            <person name="Wallace R.J.Jr."/>
            <person name="Holland S.M."/>
            <person name="Sampaio E.P."/>
            <person name="Olivier K.N."/>
            <person name="Jackson M."/>
            <person name="Zelazny A.M."/>
        </authorList>
    </citation>
    <scope>NUCLEOTIDE SEQUENCE [LARGE SCALE GENOMIC DNA]</scope>
    <source>
        <strain evidence="2 3">MAB_091912_2446</strain>
    </source>
</reference>
<dbReference type="EMBL" id="AYTF01000002">
    <property type="protein sequence ID" value="ESV61185.1"/>
    <property type="molecule type" value="Genomic_DNA"/>
</dbReference>
<comment type="caution">
    <text evidence="2">The sequence shown here is derived from an EMBL/GenBank/DDBJ whole genome shotgun (WGS) entry which is preliminary data.</text>
</comment>
<sequence>MKSRRPPYPRGKDIHADVSQQPSGTRFFSREAWLSVRKDGNLKYQS</sequence>
<evidence type="ECO:0000313" key="3">
    <source>
        <dbReference type="Proteomes" id="UP000018502"/>
    </source>
</evidence>
<organism evidence="2 3">
    <name type="scientific">Mycobacteroides abscessus MAB_091912_2446</name>
    <dbReference type="NCBI Taxonomy" id="1335414"/>
    <lineage>
        <taxon>Bacteria</taxon>
        <taxon>Bacillati</taxon>
        <taxon>Actinomycetota</taxon>
        <taxon>Actinomycetes</taxon>
        <taxon>Mycobacteriales</taxon>
        <taxon>Mycobacteriaceae</taxon>
        <taxon>Mycobacteroides</taxon>
        <taxon>Mycobacteroides abscessus</taxon>
    </lineage>
</organism>
<protein>
    <submittedName>
        <fullName evidence="2">Uncharacterized protein</fullName>
    </submittedName>
</protein>
<evidence type="ECO:0000313" key="2">
    <source>
        <dbReference type="EMBL" id="ESV61185.1"/>
    </source>
</evidence>
<evidence type="ECO:0000256" key="1">
    <source>
        <dbReference type="SAM" id="MobiDB-lite"/>
    </source>
</evidence>
<dbReference type="Proteomes" id="UP000018502">
    <property type="component" value="Unassembled WGS sequence"/>
</dbReference>
<gene>
    <name evidence="2" type="ORF">L833_3573</name>
</gene>
<name>A0A829M5N3_9MYCO</name>
<proteinExistence type="predicted"/>